<evidence type="ECO:0000259" key="2">
    <source>
        <dbReference type="PROSITE" id="PS50832"/>
    </source>
</evidence>
<accession>A0A6C0LIR0</accession>
<sequence length="192" mass="21079">MVKNQGGNKSKKGARKHLNPTASRAVREKTEEGEIYAAVLKLYGGANCEILCEDGKKRLCIIRNKFRGRGKRDNFIGPGVWILAGLREWEARGADKQEKCDLLCVYRDDEKKKLKNNALGNWDVLAAADPESANDSKSDAMGDSGFDFADDTDEVDQALVESLQNTVISGKSTNKNGGGVAQWEDVIDIDDI</sequence>
<feature type="compositionally biased region" description="Basic residues" evidence="1">
    <location>
        <begin position="9"/>
        <end position="18"/>
    </location>
</feature>
<dbReference type="PANTHER" id="PTHR21668">
    <property type="entry name" value="EIF-1A"/>
    <property type="match status" value="1"/>
</dbReference>
<dbReference type="SUPFAM" id="SSF50249">
    <property type="entry name" value="Nucleic acid-binding proteins"/>
    <property type="match status" value="1"/>
</dbReference>
<evidence type="ECO:0000313" key="3">
    <source>
        <dbReference type="EMBL" id="QHU30423.1"/>
    </source>
</evidence>
<proteinExistence type="predicted"/>
<feature type="domain" description="S1-like" evidence="2">
    <location>
        <begin position="23"/>
        <end position="107"/>
    </location>
</feature>
<dbReference type="InterPro" id="IPR012340">
    <property type="entry name" value="NA-bd_OB-fold"/>
</dbReference>
<dbReference type="PROSITE" id="PS50832">
    <property type="entry name" value="S1_IF1_TYPE"/>
    <property type="match status" value="1"/>
</dbReference>
<dbReference type="AlphaFoldDB" id="A0A6C0LIR0"/>
<name>A0A6C0LIR0_9ZZZZ</name>
<protein>
    <recommendedName>
        <fullName evidence="2">S1-like domain-containing protein</fullName>
    </recommendedName>
</protein>
<dbReference type="Gene3D" id="2.40.50.140">
    <property type="entry name" value="Nucleic acid-binding proteins"/>
    <property type="match status" value="1"/>
</dbReference>
<dbReference type="GO" id="GO:0003743">
    <property type="term" value="F:translation initiation factor activity"/>
    <property type="evidence" value="ECO:0007669"/>
    <property type="project" value="InterPro"/>
</dbReference>
<dbReference type="GO" id="GO:0003723">
    <property type="term" value="F:RNA binding"/>
    <property type="evidence" value="ECO:0007669"/>
    <property type="project" value="InterPro"/>
</dbReference>
<dbReference type="InterPro" id="IPR001253">
    <property type="entry name" value="TIF_eIF-1A"/>
</dbReference>
<feature type="region of interest" description="Disordered" evidence="1">
    <location>
        <begin position="1"/>
        <end position="25"/>
    </location>
</feature>
<dbReference type="InterPro" id="IPR006196">
    <property type="entry name" value="RNA-binding_domain_S1_IF1"/>
</dbReference>
<evidence type="ECO:0000256" key="1">
    <source>
        <dbReference type="SAM" id="MobiDB-lite"/>
    </source>
</evidence>
<dbReference type="EMBL" id="MN740507">
    <property type="protein sequence ID" value="QHU30423.1"/>
    <property type="molecule type" value="Genomic_DNA"/>
</dbReference>
<reference evidence="3" key="1">
    <citation type="journal article" date="2020" name="Nature">
        <title>Giant virus diversity and host interactions through global metagenomics.</title>
        <authorList>
            <person name="Schulz F."/>
            <person name="Roux S."/>
            <person name="Paez-Espino D."/>
            <person name="Jungbluth S."/>
            <person name="Walsh D.A."/>
            <person name="Denef V.J."/>
            <person name="McMahon K.D."/>
            <person name="Konstantinidis K.T."/>
            <person name="Eloe-Fadrosh E.A."/>
            <person name="Kyrpides N.C."/>
            <person name="Woyke T."/>
        </authorList>
    </citation>
    <scope>NUCLEOTIDE SEQUENCE</scope>
    <source>
        <strain evidence="3">GVMAG-M-3300027833-11</strain>
    </source>
</reference>
<organism evidence="3">
    <name type="scientific">viral metagenome</name>
    <dbReference type="NCBI Taxonomy" id="1070528"/>
    <lineage>
        <taxon>unclassified sequences</taxon>
        <taxon>metagenomes</taxon>
        <taxon>organismal metagenomes</taxon>
    </lineage>
</organism>
<dbReference type="SMART" id="SM00652">
    <property type="entry name" value="eIF1a"/>
    <property type="match status" value="1"/>
</dbReference>